<name>A0A367EGK2_9ACTN</name>
<proteinExistence type="predicted"/>
<dbReference type="EMBL" id="QOIM01000037">
    <property type="protein sequence ID" value="RCG17228.1"/>
    <property type="molecule type" value="Genomic_DNA"/>
</dbReference>
<reference evidence="1 2" key="1">
    <citation type="submission" date="2018-06" db="EMBL/GenBank/DDBJ databases">
        <title>Streptomyces reniochalinae sp. nov. and Streptomyces diacarnus sp. nov. from marine sponges.</title>
        <authorList>
            <person name="Li L."/>
        </authorList>
    </citation>
    <scope>NUCLEOTIDE SEQUENCE [LARGE SCALE GENOMIC DNA]</scope>
    <source>
        <strain evidence="1 2">LHW50302</strain>
    </source>
</reference>
<sequence>MDGGLGRLEWALRESWGADTCSPDDLARAGWSPANPSWGQCDVTALVVHDLLGGELMCGEVYAANGEQQGFHWWNRLPGGREIDLTRDQFRAGQVVTEGVTVPRPVGRPLRRAAEYTLLRGRVRARLGR</sequence>
<evidence type="ECO:0000313" key="2">
    <source>
        <dbReference type="Proteomes" id="UP000253507"/>
    </source>
</evidence>
<dbReference type="OrthoDB" id="9792518at2"/>
<keyword evidence="2" id="KW-1185">Reference proteome</keyword>
<organism evidence="1 2">
    <name type="scientific">Streptomyces reniochalinae</name>
    <dbReference type="NCBI Taxonomy" id="2250578"/>
    <lineage>
        <taxon>Bacteria</taxon>
        <taxon>Bacillati</taxon>
        <taxon>Actinomycetota</taxon>
        <taxon>Actinomycetes</taxon>
        <taxon>Kitasatosporales</taxon>
        <taxon>Streptomycetaceae</taxon>
        <taxon>Streptomyces</taxon>
    </lineage>
</organism>
<dbReference type="Proteomes" id="UP000253507">
    <property type="component" value="Unassembled WGS sequence"/>
</dbReference>
<dbReference type="InterPro" id="IPR056238">
    <property type="entry name" value="YunG-like"/>
</dbReference>
<protein>
    <submittedName>
        <fullName evidence="1">Uncharacterized protein</fullName>
    </submittedName>
</protein>
<dbReference type="Pfam" id="PF24585">
    <property type="entry name" value="YunG"/>
    <property type="match status" value="1"/>
</dbReference>
<gene>
    <name evidence="1" type="ORF">DQ392_18650</name>
</gene>
<dbReference type="AlphaFoldDB" id="A0A367EGK2"/>
<evidence type="ECO:0000313" key="1">
    <source>
        <dbReference type="EMBL" id="RCG17228.1"/>
    </source>
</evidence>
<accession>A0A367EGK2</accession>
<comment type="caution">
    <text evidence="1">The sequence shown here is derived from an EMBL/GenBank/DDBJ whole genome shotgun (WGS) entry which is preliminary data.</text>
</comment>